<feature type="domain" description="C6H2-type" evidence="11">
    <location>
        <begin position="4"/>
        <end position="56"/>
    </location>
</feature>
<dbReference type="Pfam" id="PF08585">
    <property type="entry name" value="RMI1_N_C"/>
    <property type="match status" value="1"/>
</dbReference>
<dbReference type="GeneID" id="94335436"/>
<dbReference type="PROSITE" id="PS00680">
    <property type="entry name" value="MAP_1"/>
    <property type="match status" value="1"/>
</dbReference>
<evidence type="ECO:0000256" key="7">
    <source>
        <dbReference type="ARBA" id="ARBA00022833"/>
    </source>
</evidence>
<dbReference type="Pfam" id="PF15801">
    <property type="entry name" value="zf-C6H2"/>
    <property type="match status" value="1"/>
</dbReference>
<feature type="binding site" evidence="8">
    <location>
        <position position="290"/>
    </location>
    <ligand>
        <name>a protein</name>
        <dbReference type="ChEBI" id="CHEBI:16541"/>
    </ligand>
    <ligandPart>
        <name>N-terminal L-methionine residue</name>
        <dbReference type="ChEBI" id="CHEBI:64731"/>
    </ligandPart>
</feature>
<evidence type="ECO:0000256" key="8">
    <source>
        <dbReference type="HAMAP-Rule" id="MF_03174"/>
    </source>
</evidence>
<dbReference type="InterPro" id="IPR042470">
    <property type="entry name" value="RMI1_N_C_sf"/>
</dbReference>
<name>A0AAD9PPD3_9APIC</name>
<keyword evidence="4 8" id="KW-0479">Metal-binding</keyword>
<dbReference type="Pfam" id="PF00557">
    <property type="entry name" value="Peptidase_M24"/>
    <property type="match status" value="1"/>
</dbReference>
<dbReference type="RefSeq" id="XP_067804975.1">
    <property type="nucleotide sequence ID" value="XM_067946184.1"/>
</dbReference>
<sequence>MGTSVKCSGCQKETTSCLACPVCKKESRVSVFCNQECFTSSWNTHALIHTEALGGTGILDYSKDPQLRKFVGYQFTGDLRPWPTTPMKKAPNHILKPDYALDGIPKSEMSIKRAGLIREYTQQEIKLIRRACTLGRKALDLAHSLIRPGITTDEIDTKVHEFIIQHNAYPSPLNYYKFPKSCCTSVNEVICHGIPDSRPLKEGDIVNVDISVFLNGAHGDLNETFFVGNVDDDSKRVTRAAYESLMTAISKCKPGMYYREIGEIIQNVADKYKVSVVRTYCGHGIGTEFHTLPNVPHYRRNKAIGILKPNHVFTIEPMLNLGTYSDVKWPDDWTAVTRDGKRSAQFEHTLLVTPSGVENLRPLISSDYFIFKNDQTLIILPVHHQGSRMPQEVPLADACKIISPETWQYYMHRDWTQESNFDEIFHLQDALGVKICQVTRARDVSVSLAANKKSQIFEETDTEDNKEENTQQIKQKNGANRMLKLILYDGKEYNIAFEYEPIAALDVFHSTIKNGRRERCCGKVALFNSPKQRRDAFWLTQDNVKLLFEGFVCTHTGDDTQYRHWECMESPSRNSAAKFEITKPDHSPTIDAINYACSQSYTHITTPKVQTGSLQEKQSDFILFFPPESGYHDYSFVSFIYKNGFPANDEAFLAFSQAQLTDFIGQLDKEPLETFASWMKRVNLNHNDMDICMQTEPDSLFCYGILQHAVPVCVSEECNDRGRILALQLADAIVAVDCNLQFQHLSTFDLWLVHFNEFQKPPSVCIFPFSVLIDAFDIVETTSLYYVSKMINSLQGFFKMGTITIQVSQ</sequence>
<comment type="caution">
    <text evidence="13">The sequence shown here is derived from an EMBL/GenBank/DDBJ whole genome shotgun (WGS) entry which is preliminary data.</text>
</comment>
<feature type="binding site" evidence="8">
    <location>
        <position position="192"/>
    </location>
    <ligand>
        <name>a protein</name>
        <dbReference type="ChEBI" id="CHEBI:16541"/>
    </ligand>
    <ligandPart>
        <name>N-terminal L-methionine residue</name>
        <dbReference type="ChEBI" id="CHEBI:64731"/>
    </ligandPart>
</feature>
<evidence type="ECO:0000259" key="11">
    <source>
        <dbReference type="PROSITE" id="PS52013"/>
    </source>
</evidence>
<feature type="binding site" evidence="8">
    <location>
        <position position="220"/>
    </location>
    <ligand>
        <name>Zn(2+)</name>
        <dbReference type="ChEBI" id="CHEBI:29105"/>
        <label>3</label>
    </ligand>
</feature>
<dbReference type="GO" id="GO:0006508">
    <property type="term" value="P:proteolysis"/>
    <property type="evidence" value="ECO:0007669"/>
    <property type="project" value="UniProtKB-KW"/>
</dbReference>
<dbReference type="InterPro" id="IPR002467">
    <property type="entry name" value="Pept_M24A_MAP1"/>
</dbReference>
<keyword evidence="3 8" id="KW-0645">Protease</keyword>
<dbReference type="GO" id="GO:0005829">
    <property type="term" value="C:cytosol"/>
    <property type="evidence" value="ECO:0007669"/>
    <property type="project" value="TreeGrafter"/>
</dbReference>
<comment type="cofactor">
    <cofactor evidence="8">
        <name>Zn(2+)</name>
        <dbReference type="ChEBI" id="CHEBI:29105"/>
    </cofactor>
    <cofactor evidence="8">
        <name>Co(2+)</name>
        <dbReference type="ChEBI" id="CHEBI:48828"/>
    </cofactor>
    <cofactor evidence="8">
        <name>Mn(2+)</name>
        <dbReference type="ChEBI" id="CHEBI:29035"/>
    </cofactor>
    <cofactor evidence="8">
        <name>Fe(2+)</name>
        <dbReference type="ChEBI" id="CHEBI:29033"/>
    </cofactor>
    <text evidence="8">Binds 2 divalent metal cations per subunit. Has a high-affinity and a low affinity metal-binding site. The true nature of the physiological cofactor is under debate. The enzyme is active with zinc, cobalt, manganese or divalent iron ions. Has high activity with zinc; zinc cofactor is transferred into the active site region by the ZNG1 zinc chaperone.</text>
</comment>
<keyword evidence="7" id="KW-0862">Zinc</keyword>
<keyword evidence="5 9" id="KW-0863">Zinc-finger</keyword>
<dbReference type="GO" id="GO:0004239">
    <property type="term" value="F:initiator methionyl aminopeptidase activity"/>
    <property type="evidence" value="ECO:0007669"/>
    <property type="project" value="UniProtKB-UniRule"/>
</dbReference>
<dbReference type="SUPFAM" id="SSF55920">
    <property type="entry name" value="Creatinase/aminopeptidase"/>
    <property type="match status" value="1"/>
</dbReference>
<dbReference type="PANTHER" id="PTHR43330:SF7">
    <property type="entry name" value="METHIONINE AMINOPEPTIDASE 1"/>
    <property type="match status" value="1"/>
</dbReference>
<dbReference type="GO" id="GO:0070006">
    <property type="term" value="F:metalloaminopeptidase activity"/>
    <property type="evidence" value="ECO:0007669"/>
    <property type="project" value="UniProtKB-UniRule"/>
</dbReference>
<dbReference type="HAMAP" id="MF_01974">
    <property type="entry name" value="MetAP_1"/>
    <property type="match status" value="1"/>
</dbReference>
<feature type="binding site" evidence="8">
    <location>
        <position position="283"/>
    </location>
    <ligand>
        <name>Zn(2+)</name>
        <dbReference type="ChEBI" id="CHEBI:29105"/>
        <label>4</label>
        <note>catalytic</note>
    </ligand>
</feature>
<comment type="function">
    <text evidence="8 10">Cotranslationally removes the N-terminal methionine from nascent proteins. The N-terminal methionine is often cleaved when the second residue in the primary sequence is small and uncharged (Met-Ala-, Cys, Gly, Pro, Ser, Thr, or Val).</text>
</comment>
<dbReference type="NCBIfam" id="TIGR00500">
    <property type="entry name" value="met_pdase_I"/>
    <property type="match status" value="1"/>
</dbReference>
<dbReference type="InterPro" id="IPR031615">
    <property type="entry name" value="Zfn-C6H2"/>
</dbReference>
<feature type="binding site" evidence="8">
    <location>
        <position position="209"/>
    </location>
    <ligand>
        <name>Zn(2+)</name>
        <dbReference type="ChEBI" id="CHEBI:29105"/>
        <label>3</label>
    </ligand>
</feature>
<dbReference type="EC" id="3.4.11.18" evidence="10"/>
<comment type="subunit">
    <text evidence="8">Associates with the 60S ribosomal subunit of the 80S translational complex.</text>
</comment>
<dbReference type="Gene3D" id="3.90.230.10">
    <property type="entry name" value="Creatinase/methionine aminopeptidase superfamily"/>
    <property type="match status" value="1"/>
</dbReference>
<evidence type="ECO:0000256" key="5">
    <source>
        <dbReference type="ARBA" id="ARBA00022771"/>
    </source>
</evidence>
<dbReference type="KEGG" id="bdw:94335436"/>
<comment type="subcellular location">
    <subcellularLocation>
        <location evidence="8">Cytoplasm</location>
    </subcellularLocation>
</comment>
<comment type="similarity">
    <text evidence="8 9">Belongs to the peptidase M24A family. Methionine aminopeptidase type 1 subfamily.</text>
</comment>
<organism evidence="13 14">
    <name type="scientific">Babesia duncani</name>
    <dbReference type="NCBI Taxonomy" id="323732"/>
    <lineage>
        <taxon>Eukaryota</taxon>
        <taxon>Sar</taxon>
        <taxon>Alveolata</taxon>
        <taxon>Apicomplexa</taxon>
        <taxon>Aconoidasida</taxon>
        <taxon>Piroplasmida</taxon>
        <taxon>Babesiidae</taxon>
        <taxon>Babesia</taxon>
    </lineage>
</organism>
<protein>
    <recommendedName>
        <fullName evidence="10">Methionine aminopeptidase</fullName>
        <ecNumber evidence="10">3.4.11.18</ecNumber>
    </recommendedName>
</protein>
<dbReference type="EMBL" id="JALLKP010000021">
    <property type="protein sequence ID" value="KAK2194950.1"/>
    <property type="molecule type" value="Genomic_DNA"/>
</dbReference>
<keyword evidence="14" id="KW-1185">Reference proteome</keyword>
<keyword evidence="2 8" id="KW-0963">Cytoplasm</keyword>
<comment type="catalytic activity">
    <reaction evidence="8 10">
        <text>Release of N-terminal amino acids, preferentially methionine, from peptides and arylamides.</text>
        <dbReference type="EC" id="3.4.11.18"/>
    </reaction>
</comment>
<evidence type="ECO:0000256" key="3">
    <source>
        <dbReference type="ARBA" id="ARBA00022670"/>
    </source>
</evidence>
<dbReference type="PRINTS" id="PR00599">
    <property type="entry name" value="MAPEPTIDASE"/>
</dbReference>
<dbReference type="PROSITE" id="PS52013">
    <property type="entry name" value="ZF_C6H2"/>
    <property type="match status" value="1"/>
</dbReference>
<evidence type="ECO:0000256" key="6">
    <source>
        <dbReference type="ARBA" id="ARBA00022801"/>
    </source>
</evidence>
<dbReference type="InterPro" id="IPR013894">
    <property type="entry name" value="RMI1_OB"/>
</dbReference>
<accession>A0AAD9PPD3</accession>
<feature type="binding site" evidence="8">
    <location>
        <position position="347"/>
    </location>
    <ligand>
        <name>Zn(2+)</name>
        <dbReference type="ChEBI" id="CHEBI:29105"/>
        <label>4</label>
        <note>catalytic</note>
    </ligand>
</feature>
<evidence type="ECO:0000256" key="1">
    <source>
        <dbReference type="ARBA" id="ARBA00022438"/>
    </source>
</evidence>
<dbReference type="Gene3D" id="2.40.50.770">
    <property type="entry name" value="RecQ-mediated genome instability protein Rmi1, C-terminal domain"/>
    <property type="match status" value="1"/>
</dbReference>
<evidence type="ECO:0000256" key="4">
    <source>
        <dbReference type="ARBA" id="ARBA00022723"/>
    </source>
</evidence>
<dbReference type="InterPro" id="IPR036005">
    <property type="entry name" value="Creatinase/aminopeptidase-like"/>
</dbReference>
<evidence type="ECO:0000313" key="12">
    <source>
        <dbReference type="EMBL" id="KAK2194950.1"/>
    </source>
</evidence>
<comment type="cofactor">
    <cofactor evidence="10">
        <name>Co(2+)</name>
        <dbReference type="ChEBI" id="CHEBI:48828"/>
    </cofactor>
    <cofactor evidence="10">
        <name>Zn(2+)</name>
        <dbReference type="ChEBI" id="CHEBI:29105"/>
    </cofactor>
    <cofactor evidence="10">
        <name>Mn(2+)</name>
        <dbReference type="ChEBI" id="CHEBI:29035"/>
    </cofactor>
    <cofactor evidence="10">
        <name>Fe(2+)</name>
        <dbReference type="ChEBI" id="CHEBI:29033"/>
    </cofactor>
    <text evidence="10">Binds 2 divalent metal cations per subunit. Has a high-affinity and a low affinity metal-binding site. The true nature of the physiological cofactor is under debate. The enzyme is active with cobalt, zinc, manganese or divalent iron ions.</text>
</comment>
<dbReference type="PANTHER" id="PTHR43330">
    <property type="entry name" value="METHIONINE AMINOPEPTIDASE"/>
    <property type="match status" value="1"/>
</dbReference>
<evidence type="ECO:0000313" key="14">
    <source>
        <dbReference type="Proteomes" id="UP001214638"/>
    </source>
</evidence>
<dbReference type="CDD" id="cd01086">
    <property type="entry name" value="MetAP1"/>
    <property type="match status" value="1"/>
</dbReference>
<feature type="binding site" evidence="8">
    <location>
        <position position="316"/>
    </location>
    <ligand>
        <name>Zn(2+)</name>
        <dbReference type="ChEBI" id="CHEBI:29105"/>
        <label>4</label>
        <note>catalytic</note>
    </ligand>
</feature>
<feature type="binding site" evidence="8">
    <location>
        <position position="220"/>
    </location>
    <ligand>
        <name>Zn(2+)</name>
        <dbReference type="ChEBI" id="CHEBI:29105"/>
        <label>4</label>
        <note>catalytic</note>
    </ligand>
</feature>
<reference evidence="13" key="1">
    <citation type="journal article" date="2023" name="Nat. Microbiol.">
        <title>Babesia duncani multi-omics identifies virulence factors and drug targets.</title>
        <authorList>
            <person name="Singh P."/>
            <person name="Lonardi S."/>
            <person name="Liang Q."/>
            <person name="Vydyam P."/>
            <person name="Khabirova E."/>
            <person name="Fang T."/>
            <person name="Gihaz S."/>
            <person name="Thekkiniath J."/>
            <person name="Munshi M."/>
            <person name="Abel S."/>
            <person name="Ciampossin L."/>
            <person name="Batugedara G."/>
            <person name="Gupta M."/>
            <person name="Lu X.M."/>
            <person name="Lenz T."/>
            <person name="Chakravarty S."/>
            <person name="Cornillot E."/>
            <person name="Hu Y."/>
            <person name="Ma W."/>
            <person name="Gonzalez L.M."/>
            <person name="Sanchez S."/>
            <person name="Estrada K."/>
            <person name="Sanchez-Flores A."/>
            <person name="Montero E."/>
            <person name="Harb O.S."/>
            <person name="Le Roch K.G."/>
            <person name="Mamoun C.B."/>
        </authorList>
    </citation>
    <scope>NUCLEOTIDE SEQUENCE</scope>
    <source>
        <strain evidence="13">WA1</strain>
    </source>
</reference>
<dbReference type="InterPro" id="IPR001714">
    <property type="entry name" value="Pept_M24_MAP"/>
</dbReference>
<feature type="binding site" evidence="8">
    <location>
        <position position="347"/>
    </location>
    <ligand>
        <name>Zn(2+)</name>
        <dbReference type="ChEBI" id="CHEBI:29105"/>
        <label>3</label>
    </ligand>
</feature>
<dbReference type="Proteomes" id="UP001214638">
    <property type="component" value="Unassembled WGS sequence"/>
</dbReference>
<dbReference type="AlphaFoldDB" id="A0AAD9PPD3"/>
<evidence type="ECO:0000256" key="2">
    <source>
        <dbReference type="ARBA" id="ARBA00022490"/>
    </source>
</evidence>
<dbReference type="GO" id="GO:0008270">
    <property type="term" value="F:zinc ion binding"/>
    <property type="evidence" value="ECO:0007669"/>
    <property type="project" value="UniProtKB-KW"/>
</dbReference>
<keyword evidence="6 8" id="KW-0378">Hydrolase</keyword>
<evidence type="ECO:0000256" key="9">
    <source>
        <dbReference type="PROSITE-ProRule" id="PRU01357"/>
    </source>
</evidence>
<proteinExistence type="inferred from homology"/>
<dbReference type="InterPro" id="IPR000994">
    <property type="entry name" value="Pept_M24"/>
</dbReference>
<evidence type="ECO:0000256" key="10">
    <source>
        <dbReference type="RuleBase" id="RU003653"/>
    </source>
</evidence>
<dbReference type="EMBL" id="JALLKP010000001">
    <property type="protein sequence ID" value="KAK2198133.1"/>
    <property type="molecule type" value="Genomic_DNA"/>
</dbReference>
<keyword evidence="1 8" id="KW-0031">Aminopeptidase</keyword>
<gene>
    <name evidence="13" type="ORF">BdWA1_001138</name>
    <name evidence="12" type="ORF">BdWA1_003579</name>
</gene>
<evidence type="ECO:0000313" key="13">
    <source>
        <dbReference type="EMBL" id="KAK2198133.1"/>
    </source>
</evidence>